<dbReference type="InterPro" id="IPR000683">
    <property type="entry name" value="Gfo/Idh/MocA-like_OxRdtase_N"/>
</dbReference>
<dbReference type="EC" id="1.1.1.292" evidence="4"/>
<dbReference type="Pfam" id="PF01408">
    <property type="entry name" value="GFO_IDH_MocA"/>
    <property type="match status" value="1"/>
</dbReference>
<dbReference type="Gene3D" id="3.30.360.10">
    <property type="entry name" value="Dihydrodipicolinate Reductase, domain 2"/>
    <property type="match status" value="1"/>
</dbReference>
<dbReference type="InterPro" id="IPR050463">
    <property type="entry name" value="Gfo/Idh/MocA_oxidrdct_glycsds"/>
</dbReference>
<keyword evidence="1 4" id="KW-0560">Oxidoreductase</keyword>
<gene>
    <name evidence="4" type="primary">afr</name>
    <name evidence="4" type="ORF">NCTC11532_02036</name>
</gene>
<dbReference type="InterPro" id="IPR036291">
    <property type="entry name" value="NAD(P)-bd_dom_sf"/>
</dbReference>
<dbReference type="GO" id="GO:0033712">
    <property type="term" value="F:1,5-anhydro-D-fructose reductase (1,5-anhydro-D-mannitol-forming) activity"/>
    <property type="evidence" value="ECO:0007669"/>
    <property type="project" value="UniProtKB-EC"/>
</dbReference>
<evidence type="ECO:0000259" key="2">
    <source>
        <dbReference type="Pfam" id="PF01408"/>
    </source>
</evidence>
<reference evidence="4 5" key="1">
    <citation type="submission" date="2018-06" db="EMBL/GenBank/DDBJ databases">
        <authorList>
            <consortium name="Pathogen Informatics"/>
            <person name="Doyle S."/>
        </authorList>
    </citation>
    <scope>NUCLEOTIDE SEQUENCE [LARGE SCALE GENOMIC DNA]</scope>
    <source>
        <strain evidence="4 5">NCTC11532</strain>
    </source>
</reference>
<sequence>MTETRTEKITEKKVLTLGFIGVGWIGRNRMESLINKANIKPVVIAEPCKNNASEALKLASGAVLVESPDEVYEYPGLDGIVIATPSALHASQALTALTKGKAVFCQKPLGRTSTEVAQIIQASKEKNKLLGVDLSYRNTKAFQAVFETINRGDIGNIHAVDLVFHNTYGPDKDWFYDFNLAGGGCVMDLGIHLIDMAFACLGFPEMTHLSSHLYRKGNKLESNQEKVEDFAKVMMLTENDTSISLECSWHSSTGKDAIIEAVFHGATGGVSLKNINGSFYDFKAEKYQGTQKEVLVMPPDDWSGRTGLLWAEQLALGFGFNSKTASEFLKTALIIDRIYGR</sequence>
<dbReference type="Gene3D" id="3.40.50.720">
    <property type="entry name" value="NAD(P)-binding Rossmann-like Domain"/>
    <property type="match status" value="1"/>
</dbReference>
<dbReference type="SUPFAM" id="SSF51735">
    <property type="entry name" value="NAD(P)-binding Rossmann-fold domains"/>
    <property type="match status" value="1"/>
</dbReference>
<organism evidence="4 5">
    <name type="scientific">Legionella wadsworthii</name>
    <dbReference type="NCBI Taxonomy" id="28088"/>
    <lineage>
        <taxon>Bacteria</taxon>
        <taxon>Pseudomonadati</taxon>
        <taxon>Pseudomonadota</taxon>
        <taxon>Gammaproteobacteria</taxon>
        <taxon>Legionellales</taxon>
        <taxon>Legionellaceae</taxon>
        <taxon>Legionella</taxon>
    </lineage>
</organism>
<keyword evidence="5" id="KW-1185">Reference proteome</keyword>
<feature type="domain" description="GFO/IDH/MocA-like oxidoreductase" evidence="3">
    <location>
        <begin position="142"/>
        <end position="268"/>
    </location>
</feature>
<evidence type="ECO:0000313" key="4">
    <source>
        <dbReference type="EMBL" id="STY29834.1"/>
    </source>
</evidence>
<dbReference type="PANTHER" id="PTHR43818">
    <property type="entry name" value="BCDNA.GH03377"/>
    <property type="match status" value="1"/>
</dbReference>
<dbReference type="SUPFAM" id="SSF55347">
    <property type="entry name" value="Glyceraldehyde-3-phosphate dehydrogenase-like, C-terminal domain"/>
    <property type="match status" value="1"/>
</dbReference>
<proteinExistence type="predicted"/>
<feature type="domain" description="Gfo/Idh/MocA-like oxidoreductase N-terminal" evidence="2">
    <location>
        <begin position="17"/>
        <end position="133"/>
    </location>
</feature>
<dbReference type="InterPro" id="IPR055170">
    <property type="entry name" value="GFO_IDH_MocA-like_dom"/>
</dbReference>
<name>A0A378LSW5_9GAMM</name>
<dbReference type="GO" id="GO:0050112">
    <property type="term" value="F:inositol 2-dehydrogenase (NAD+) activity"/>
    <property type="evidence" value="ECO:0007669"/>
    <property type="project" value="UniProtKB-EC"/>
</dbReference>
<dbReference type="PANTHER" id="PTHR43818:SF11">
    <property type="entry name" value="BCDNA.GH03377"/>
    <property type="match status" value="1"/>
</dbReference>
<evidence type="ECO:0000259" key="3">
    <source>
        <dbReference type="Pfam" id="PF22725"/>
    </source>
</evidence>
<accession>A0A378LSW5</accession>
<dbReference type="EC" id="1.1.1.18" evidence="4"/>
<dbReference type="GO" id="GO:0000166">
    <property type="term" value="F:nucleotide binding"/>
    <property type="evidence" value="ECO:0007669"/>
    <property type="project" value="InterPro"/>
</dbReference>
<dbReference type="OrthoDB" id="9781031at2"/>
<dbReference type="STRING" id="1122170.GCA_000701265_00450"/>
<evidence type="ECO:0000313" key="5">
    <source>
        <dbReference type="Proteomes" id="UP000255297"/>
    </source>
</evidence>
<protein>
    <submittedName>
        <fullName evidence="4">Myo-inositol 2-dehydrogenase</fullName>
        <ecNumber evidence="4">1.1.1.18</ecNumber>
        <ecNumber evidence="4">1.1.1.292</ecNumber>
    </submittedName>
</protein>
<dbReference type="EMBL" id="UGPB01000001">
    <property type="protein sequence ID" value="STY29834.1"/>
    <property type="molecule type" value="Genomic_DNA"/>
</dbReference>
<dbReference type="Pfam" id="PF22725">
    <property type="entry name" value="GFO_IDH_MocA_C3"/>
    <property type="match status" value="1"/>
</dbReference>
<evidence type="ECO:0000256" key="1">
    <source>
        <dbReference type="ARBA" id="ARBA00023002"/>
    </source>
</evidence>
<dbReference type="Proteomes" id="UP000255297">
    <property type="component" value="Unassembled WGS sequence"/>
</dbReference>
<dbReference type="RefSeq" id="WP_051635506.1">
    <property type="nucleotide sequence ID" value="NZ_CAAAIS010000001.1"/>
</dbReference>
<dbReference type="AlphaFoldDB" id="A0A378LSW5"/>